<dbReference type="FunFam" id="2.60.40.10:FF:001810">
    <property type="entry name" value="T cell receptor delta constant"/>
    <property type="match status" value="1"/>
</dbReference>
<proteinExistence type="evidence at transcript level"/>
<organism evidence="13">
    <name type="scientific">Bos taurus</name>
    <name type="common">Bovine</name>
    <dbReference type="NCBI Taxonomy" id="9913"/>
    <lineage>
        <taxon>Eukaryota</taxon>
        <taxon>Metazoa</taxon>
        <taxon>Chordata</taxon>
        <taxon>Craniata</taxon>
        <taxon>Vertebrata</taxon>
        <taxon>Euteleostomi</taxon>
        <taxon>Mammalia</taxon>
        <taxon>Eutheria</taxon>
        <taxon>Laurasiatheria</taxon>
        <taxon>Artiodactyla</taxon>
        <taxon>Ruminantia</taxon>
        <taxon>Pecora</taxon>
        <taxon>Bovidae</taxon>
        <taxon>Bovinae</taxon>
        <taxon>Bos</taxon>
    </lineage>
</organism>
<dbReference type="SMART" id="SM00406">
    <property type="entry name" value="IGv"/>
    <property type="match status" value="1"/>
</dbReference>
<dbReference type="GO" id="GO:0042101">
    <property type="term" value="C:T cell receptor complex"/>
    <property type="evidence" value="ECO:0007669"/>
    <property type="project" value="UniProtKB-KW"/>
</dbReference>
<evidence type="ECO:0000256" key="6">
    <source>
        <dbReference type="ARBA" id="ARBA00023136"/>
    </source>
</evidence>
<dbReference type="CDD" id="cd07706">
    <property type="entry name" value="IgV_TCR_delta"/>
    <property type="match status" value="1"/>
</dbReference>
<dbReference type="GO" id="GO:0002250">
    <property type="term" value="P:adaptive immune response"/>
    <property type="evidence" value="ECO:0007669"/>
    <property type="project" value="UniProtKB-KW"/>
</dbReference>
<keyword evidence="8" id="KW-0675">Receptor</keyword>
<evidence type="ECO:0000259" key="12">
    <source>
        <dbReference type="PROSITE" id="PS50835"/>
    </source>
</evidence>
<dbReference type="InterPro" id="IPR003599">
    <property type="entry name" value="Ig_sub"/>
</dbReference>
<feature type="signal peptide" evidence="11">
    <location>
        <begin position="1"/>
        <end position="39"/>
    </location>
</feature>
<dbReference type="FunFam" id="2.60.40.10:FF:000878">
    <property type="entry name" value="T cell receptor alpha variable 38-1"/>
    <property type="match status" value="1"/>
</dbReference>
<protein>
    <submittedName>
        <fullName evidence="13">TRD@ protein</fullName>
    </submittedName>
</protein>
<dbReference type="InterPro" id="IPR036179">
    <property type="entry name" value="Ig-like_dom_sf"/>
</dbReference>
<evidence type="ECO:0000256" key="11">
    <source>
        <dbReference type="SAM" id="SignalP"/>
    </source>
</evidence>
<evidence type="ECO:0000256" key="4">
    <source>
        <dbReference type="ARBA" id="ARBA00022859"/>
    </source>
</evidence>
<reference evidence="13" key="1">
    <citation type="submission" date="2007-06" db="EMBL/GenBank/DDBJ databases">
        <authorList>
            <person name="Moore S."/>
            <person name="Alexander L."/>
            <person name="Brownstein M."/>
            <person name="Guan L."/>
            <person name="Lobo S."/>
            <person name="Meng Y."/>
            <person name="Tanaguchi M."/>
            <person name="Wang Z."/>
            <person name="Yu J."/>
            <person name="Prange C."/>
            <person name="Schreiber K."/>
            <person name="Shenmen C."/>
            <person name="Wagner L."/>
            <person name="Bala M."/>
            <person name="Barbazuk S."/>
            <person name="Barber S."/>
            <person name="Babakaiff R."/>
            <person name="Beland J."/>
            <person name="Chun E."/>
            <person name="Del Rio L."/>
            <person name="Gibson S."/>
            <person name="Hanson R."/>
            <person name="Kirkpatrick R."/>
            <person name="Liu J."/>
            <person name="Matsuo C."/>
            <person name="Mayo M."/>
            <person name="Santos R.R."/>
            <person name="Stott J."/>
            <person name="Tsai M."/>
            <person name="Wong D."/>
            <person name="Siddiqui A."/>
            <person name="Holt R."/>
            <person name="Jones S.J."/>
            <person name="Marra M.A."/>
        </authorList>
    </citation>
    <scope>NUCLEOTIDE SEQUENCE</scope>
    <source>
        <strain evidence="13">Hereford</strain>
        <tissue evidence="13">Thymus</tissue>
    </source>
</reference>
<keyword evidence="7" id="KW-1015">Disulfide bond</keyword>
<dbReference type="Gene3D" id="2.60.40.10">
    <property type="entry name" value="Immunoglobulins"/>
    <property type="match status" value="2"/>
</dbReference>
<feature type="non-terminal residue" evidence="13">
    <location>
        <position position="1"/>
    </location>
</feature>
<keyword evidence="5" id="KW-1064">Adaptive immunity</keyword>
<evidence type="ECO:0000256" key="2">
    <source>
        <dbReference type="ARBA" id="ARBA00022475"/>
    </source>
</evidence>
<feature type="chain" id="PRO_5002687360" evidence="11">
    <location>
        <begin position="40"/>
        <end position="317"/>
    </location>
</feature>
<dbReference type="InterPro" id="IPR003597">
    <property type="entry name" value="Ig_C1-set"/>
</dbReference>
<evidence type="ECO:0000256" key="7">
    <source>
        <dbReference type="ARBA" id="ARBA00023157"/>
    </source>
</evidence>
<dbReference type="CDD" id="cd07687">
    <property type="entry name" value="IgC_TCR_delta"/>
    <property type="match status" value="1"/>
</dbReference>
<keyword evidence="3 11" id="KW-0732">Signal</keyword>
<dbReference type="PANTHER" id="PTHR19343:SF25">
    <property type="entry name" value="IG-LIKE DOMAIN-CONTAINING PROTEIN"/>
    <property type="match status" value="1"/>
</dbReference>
<dbReference type="SMART" id="SM00409">
    <property type="entry name" value="IG"/>
    <property type="match status" value="1"/>
</dbReference>
<gene>
    <name evidence="13" type="primary">TRD@</name>
</gene>
<keyword evidence="2" id="KW-1003">Cell membrane</keyword>
<keyword evidence="6" id="KW-0472">Membrane</keyword>
<dbReference type="AlphaFoldDB" id="A5PJA5"/>
<feature type="domain" description="Ig-like" evidence="12">
    <location>
        <begin position="40"/>
        <end position="129"/>
    </location>
</feature>
<dbReference type="InterPro" id="IPR051006">
    <property type="entry name" value="TCR_variable_domain"/>
</dbReference>
<dbReference type="Pfam" id="PF07686">
    <property type="entry name" value="V-set"/>
    <property type="match status" value="1"/>
</dbReference>
<keyword evidence="9" id="KW-0393">Immunoglobulin domain</keyword>
<comment type="subcellular location">
    <subcellularLocation>
        <location evidence="1">Cell membrane</location>
    </subcellularLocation>
</comment>
<evidence type="ECO:0000256" key="5">
    <source>
        <dbReference type="ARBA" id="ARBA00023130"/>
    </source>
</evidence>
<dbReference type="Pfam" id="PF07654">
    <property type="entry name" value="C1-set"/>
    <property type="match status" value="1"/>
</dbReference>
<accession>A5PJA5</accession>
<keyword evidence="4" id="KW-0391">Immunity</keyword>
<sequence length="317" mass="35385">DSQPEAELSTFEKRIPCFMPLSSLLWVLLAFTFSGSGVAQKVTQDQPEISSQVGKSATMNCQYETSWNSYNIFWYKQLPSGEMIYLIGQNSYSPNARDGRYSINFQKSRKAISLIISALKLEDSAKYFCARNSQRRWCGVQRTGYETDKLIFGKGTRLIVEPKSQPAASPSVFVMKNGTNVACLVKEFYPKDVTISLQSSKKIIEYDPAIAISPGGKYSAVKLGQYGDPDSVTCSVEHNKQTWHSTDFEPKKTIPETTPKPMAYENSTKAEAPVTCQEPQVEPGKVNMMSLSVLGLRMLFAKSVAVNFLLTAKLFFF</sequence>
<dbReference type="PANTHER" id="PTHR19343">
    <property type="entry name" value="T CELL RECEPTOR ALPHA VARIABLE 1-2"/>
    <property type="match status" value="1"/>
</dbReference>
<dbReference type="SUPFAM" id="SSF48726">
    <property type="entry name" value="Immunoglobulin"/>
    <property type="match status" value="2"/>
</dbReference>
<dbReference type="EMBL" id="BC142026">
    <property type="protein sequence ID" value="AAI42027.1"/>
    <property type="molecule type" value="mRNA"/>
</dbReference>
<evidence type="ECO:0000256" key="8">
    <source>
        <dbReference type="ARBA" id="ARBA00023170"/>
    </source>
</evidence>
<dbReference type="InterPro" id="IPR007110">
    <property type="entry name" value="Ig-like_dom"/>
</dbReference>
<evidence type="ECO:0000256" key="9">
    <source>
        <dbReference type="ARBA" id="ARBA00023319"/>
    </source>
</evidence>
<evidence type="ECO:0000256" key="3">
    <source>
        <dbReference type="ARBA" id="ARBA00022729"/>
    </source>
</evidence>
<keyword evidence="10" id="KW-1279">T cell receptor</keyword>
<name>A5PJA5_BOVIN</name>
<dbReference type="PROSITE" id="PS50835">
    <property type="entry name" value="IG_LIKE"/>
    <property type="match status" value="1"/>
</dbReference>
<dbReference type="InterPro" id="IPR013106">
    <property type="entry name" value="Ig_V-set"/>
</dbReference>
<evidence type="ECO:0000256" key="10">
    <source>
        <dbReference type="ARBA" id="ARBA00043266"/>
    </source>
</evidence>
<evidence type="ECO:0000256" key="1">
    <source>
        <dbReference type="ARBA" id="ARBA00004236"/>
    </source>
</evidence>
<dbReference type="InterPro" id="IPR013783">
    <property type="entry name" value="Ig-like_fold"/>
</dbReference>
<evidence type="ECO:0000313" key="13">
    <source>
        <dbReference type="EMBL" id="AAI42027.1"/>
    </source>
</evidence>